<evidence type="ECO:0000256" key="2">
    <source>
        <dbReference type="ARBA" id="ARBA00023015"/>
    </source>
</evidence>
<comment type="similarity">
    <text evidence="1">Belongs to the LysR transcriptional regulatory family.</text>
</comment>
<keyword evidence="2" id="KW-0805">Transcription regulation</keyword>
<evidence type="ECO:0000259" key="6">
    <source>
        <dbReference type="PROSITE" id="PS50931"/>
    </source>
</evidence>
<reference evidence="7 8" key="1">
    <citation type="submission" date="2021-04" db="EMBL/GenBank/DDBJ databases">
        <authorList>
            <person name="Pira H."/>
            <person name="Risdian C."/>
            <person name="Wink J."/>
        </authorList>
    </citation>
    <scope>NUCLEOTIDE SEQUENCE [LARGE SCALE GENOMIC DNA]</scope>
    <source>
        <strain evidence="7 8">WHA3</strain>
    </source>
</reference>
<dbReference type="CDD" id="cd08411">
    <property type="entry name" value="PBP2_OxyR"/>
    <property type="match status" value="1"/>
</dbReference>
<evidence type="ECO:0000313" key="7">
    <source>
        <dbReference type="EMBL" id="MBV7257931.1"/>
    </source>
</evidence>
<evidence type="ECO:0000313" key="8">
    <source>
        <dbReference type="Proteomes" id="UP000722336"/>
    </source>
</evidence>
<dbReference type="PANTHER" id="PTHR30346">
    <property type="entry name" value="TRANSCRIPTIONAL DUAL REGULATOR HCAR-RELATED"/>
    <property type="match status" value="1"/>
</dbReference>
<dbReference type="RefSeq" id="WP_218446781.1">
    <property type="nucleotide sequence ID" value="NZ_JAGSPA010000006.1"/>
</dbReference>
<evidence type="ECO:0000256" key="5">
    <source>
        <dbReference type="ARBA" id="ARBA00023163"/>
    </source>
</evidence>
<accession>A0ABS6SHV9</accession>
<protein>
    <submittedName>
        <fullName evidence="7">Hydrogen peroxide-inducible genes activator</fullName>
    </submittedName>
</protein>
<proteinExistence type="inferred from homology"/>
<dbReference type="PROSITE" id="PS50931">
    <property type="entry name" value="HTH_LYSR"/>
    <property type="match status" value="1"/>
</dbReference>
<keyword evidence="5" id="KW-0804">Transcription</keyword>
<sequence length="298" mass="32285">MPTLRQLDYLVALADTGHFGRAASQAGVSQPTLSQQVKALEQRLGVTLIERRGRGALLTPAGRDIAERARMVVVAVGDIRDFAVRAEGRLAGTLRFGVTPTLGPYLLPAVVAQLHRDAPDLKLFMQDGIPDEQLQALTRGQLDLLLGPLPLDAPGVVVEPLFREPLRLVVPADHVLAAGADIRELAEQQVLSLDRRHHYHRQAEALCAEYGMRLIRGYEGTSLDSLQQMTASGLGLSILPELYLRSEAGGRSGTEVPDIKGWSAFRSIGLAWREGAALTDAFRAVGERISARARTLLA</sequence>
<keyword evidence="3" id="KW-0238">DNA-binding</keyword>
<organism evidence="7 8">
    <name type="scientific">Pacificimonas pallii</name>
    <dbReference type="NCBI Taxonomy" id="2827236"/>
    <lineage>
        <taxon>Bacteria</taxon>
        <taxon>Pseudomonadati</taxon>
        <taxon>Pseudomonadota</taxon>
        <taxon>Alphaproteobacteria</taxon>
        <taxon>Sphingomonadales</taxon>
        <taxon>Sphingosinicellaceae</taxon>
        <taxon>Pacificimonas</taxon>
    </lineage>
</organism>
<evidence type="ECO:0000256" key="4">
    <source>
        <dbReference type="ARBA" id="ARBA00023159"/>
    </source>
</evidence>
<feature type="domain" description="HTH lysR-type" evidence="6">
    <location>
        <begin position="2"/>
        <end position="59"/>
    </location>
</feature>
<dbReference type="PANTHER" id="PTHR30346:SF26">
    <property type="entry name" value="HYDROGEN PEROXIDE-INDUCIBLE GENES ACTIVATOR"/>
    <property type="match status" value="1"/>
</dbReference>
<dbReference type="Pfam" id="PF03466">
    <property type="entry name" value="LysR_substrate"/>
    <property type="match status" value="1"/>
</dbReference>
<name>A0ABS6SHV9_9SPHN</name>
<evidence type="ECO:0000256" key="3">
    <source>
        <dbReference type="ARBA" id="ARBA00023125"/>
    </source>
</evidence>
<dbReference type="InterPro" id="IPR000847">
    <property type="entry name" value="LysR_HTH_N"/>
</dbReference>
<keyword evidence="8" id="KW-1185">Reference proteome</keyword>
<keyword evidence="4" id="KW-0010">Activator</keyword>
<dbReference type="Pfam" id="PF00126">
    <property type="entry name" value="HTH_1"/>
    <property type="match status" value="1"/>
</dbReference>
<dbReference type="Proteomes" id="UP000722336">
    <property type="component" value="Unassembled WGS sequence"/>
</dbReference>
<gene>
    <name evidence="7" type="ORF">KCG44_14185</name>
</gene>
<evidence type="ECO:0000256" key="1">
    <source>
        <dbReference type="ARBA" id="ARBA00009437"/>
    </source>
</evidence>
<dbReference type="EMBL" id="JAGSPA010000006">
    <property type="protein sequence ID" value="MBV7257931.1"/>
    <property type="molecule type" value="Genomic_DNA"/>
</dbReference>
<dbReference type="InterPro" id="IPR005119">
    <property type="entry name" value="LysR_subst-bd"/>
</dbReference>
<comment type="caution">
    <text evidence="7">The sequence shown here is derived from an EMBL/GenBank/DDBJ whole genome shotgun (WGS) entry which is preliminary data.</text>
</comment>